<dbReference type="PROSITE" id="PS50977">
    <property type="entry name" value="HTH_TETR_2"/>
    <property type="match status" value="1"/>
</dbReference>
<evidence type="ECO:0000256" key="1">
    <source>
        <dbReference type="ARBA" id="ARBA00022491"/>
    </source>
</evidence>
<dbReference type="PRINTS" id="PR00455">
    <property type="entry name" value="HTHTETR"/>
</dbReference>
<feature type="domain" description="HTH tetR-type" evidence="4">
    <location>
        <begin position="3"/>
        <end position="63"/>
    </location>
</feature>
<evidence type="ECO:0000313" key="6">
    <source>
        <dbReference type="Proteomes" id="UP000040576"/>
    </source>
</evidence>
<dbReference type="PANTHER" id="PTHR43479:SF11">
    <property type="entry name" value="ACREF_ENVCD OPERON REPRESSOR-RELATED"/>
    <property type="match status" value="1"/>
</dbReference>
<accession>A0A090IZJ0</accession>
<feature type="DNA-binding region" description="H-T-H motif" evidence="3">
    <location>
        <begin position="26"/>
        <end position="45"/>
    </location>
</feature>
<dbReference type="EMBL" id="CCRF01000038">
    <property type="protein sequence ID" value="CEE00955.1"/>
    <property type="molecule type" value="Genomic_DNA"/>
</dbReference>
<proteinExistence type="predicted"/>
<dbReference type="Proteomes" id="UP000040576">
    <property type="component" value="Unassembled WGS sequence"/>
</dbReference>
<evidence type="ECO:0000259" key="4">
    <source>
        <dbReference type="PROSITE" id="PS50977"/>
    </source>
</evidence>
<dbReference type="AlphaFoldDB" id="A0A090IZJ0"/>
<organism evidence="5 6">
    <name type="scientific">Caldibacillus thermoamylovorans</name>
    <dbReference type="NCBI Taxonomy" id="35841"/>
    <lineage>
        <taxon>Bacteria</taxon>
        <taxon>Bacillati</taxon>
        <taxon>Bacillota</taxon>
        <taxon>Bacilli</taxon>
        <taxon>Bacillales</taxon>
        <taxon>Bacillaceae</taxon>
        <taxon>Caldibacillus</taxon>
    </lineage>
</organism>
<name>A0A090IZJ0_9BACI</name>
<reference evidence="5 6" key="1">
    <citation type="submission" date="2014-07" db="EMBL/GenBank/DDBJ databases">
        <authorList>
            <person name="Wibberg Daniel"/>
        </authorList>
    </citation>
    <scope>NUCLEOTIDE SEQUENCE [LARGE SCALE GENOMIC DNA]</scope>
</reference>
<evidence type="ECO:0000313" key="5">
    <source>
        <dbReference type="EMBL" id="CEE00955.1"/>
    </source>
</evidence>
<gene>
    <name evidence="5" type="ORF">BT1A1_1123</name>
</gene>
<dbReference type="SUPFAM" id="SSF46689">
    <property type="entry name" value="Homeodomain-like"/>
    <property type="match status" value="1"/>
</dbReference>
<dbReference type="InterPro" id="IPR009057">
    <property type="entry name" value="Homeodomain-like_sf"/>
</dbReference>
<protein>
    <recommendedName>
        <fullName evidence="4">HTH tetR-type domain-containing protein</fullName>
    </recommendedName>
</protein>
<dbReference type="GO" id="GO:0003677">
    <property type="term" value="F:DNA binding"/>
    <property type="evidence" value="ECO:0007669"/>
    <property type="project" value="UniProtKB-UniRule"/>
</dbReference>
<dbReference type="Pfam" id="PF00440">
    <property type="entry name" value="TetR_N"/>
    <property type="match status" value="1"/>
</dbReference>
<keyword evidence="1" id="KW-0678">Repressor</keyword>
<dbReference type="Gene3D" id="1.10.357.10">
    <property type="entry name" value="Tetracycline Repressor, domain 2"/>
    <property type="match status" value="1"/>
</dbReference>
<dbReference type="InterPro" id="IPR050624">
    <property type="entry name" value="HTH-type_Tx_Regulator"/>
</dbReference>
<sequence>MTISTKEKIFYISLDLFSQKGFSGVSIREITREVGIKESSLYNHFSSKDEILESIFNFFREDFSKTLPPLETLNEILQKHSVKSFLRAGLHNFKKYMEDETGQKMWRLLQVEQFRSPLAREIILHDLYGKTIEFLEIVFTKFIEFKKIRPYNPKVLAIEYQYPVFSLLTEYNILKFDGKGTAEVEKKLEQHIDFFLNTILEK</sequence>
<keyword evidence="2 3" id="KW-0238">DNA-binding</keyword>
<dbReference type="RefSeq" id="WP_051989023.1">
    <property type="nucleotide sequence ID" value="NZ_CCRF01000038.1"/>
</dbReference>
<dbReference type="PANTHER" id="PTHR43479">
    <property type="entry name" value="ACREF/ENVCD OPERON REPRESSOR-RELATED"/>
    <property type="match status" value="1"/>
</dbReference>
<dbReference type="InterPro" id="IPR001647">
    <property type="entry name" value="HTH_TetR"/>
</dbReference>
<evidence type="ECO:0000256" key="3">
    <source>
        <dbReference type="PROSITE-ProRule" id="PRU00335"/>
    </source>
</evidence>
<keyword evidence="6" id="KW-1185">Reference proteome</keyword>
<evidence type="ECO:0000256" key="2">
    <source>
        <dbReference type="ARBA" id="ARBA00023125"/>
    </source>
</evidence>